<keyword evidence="4 14" id="KW-0479">Metal-binding</keyword>
<dbReference type="InterPro" id="IPR008072">
    <property type="entry name" value="Cyt_P450_E_CYP3A"/>
</dbReference>
<organism evidence="17 18">
    <name type="scientific">Scleropages formosus</name>
    <name type="common">Asian bonytongue</name>
    <name type="synonym">Osteoglossum formosum</name>
    <dbReference type="NCBI Taxonomy" id="113540"/>
    <lineage>
        <taxon>Eukaryota</taxon>
        <taxon>Metazoa</taxon>
        <taxon>Chordata</taxon>
        <taxon>Craniata</taxon>
        <taxon>Vertebrata</taxon>
        <taxon>Euteleostomi</taxon>
        <taxon>Actinopterygii</taxon>
        <taxon>Neopterygii</taxon>
        <taxon>Teleostei</taxon>
        <taxon>Osteoglossocephala</taxon>
        <taxon>Osteoglossomorpha</taxon>
        <taxon>Osteoglossiformes</taxon>
        <taxon>Osteoglossidae</taxon>
        <taxon>Scleropages</taxon>
    </lineage>
</organism>
<dbReference type="EMBL" id="JARO02003032">
    <property type="protein sequence ID" value="KPP71326.1"/>
    <property type="molecule type" value="Genomic_DNA"/>
</dbReference>
<dbReference type="PANTHER" id="PTHR24302:SF47">
    <property type="entry name" value="CYTOCHROME P450"/>
    <property type="match status" value="1"/>
</dbReference>
<dbReference type="Proteomes" id="UP000034805">
    <property type="component" value="Unassembled WGS sequence"/>
</dbReference>
<sequence>MRQLLEPRIVAANDGLGLLIRCFGCFTMDVIASVGFGTQIDSQNNPSDPFVYHAQKFFSFTFFRPLVMLFVVFPVLISPLAGLLPNKSRDEVNTFFINCIKKIIKQRDEQPAIQRRRDFLQLMLDVRSGQECAALEQFDMVNQAEEGAPPHRGASAGRERSEEGPRHVPKRIMTEDEIVGQAFIFLLAGYETSSSTLAFVGYLMAVHPECQEKLQREVDDFFSRHVSDSSVPLDRLLFLLSMFFAVSRRPLACLDSFRPNRSSLTFYTLIGGSLVARHSRVNHSRGFIH</sequence>
<dbReference type="GO" id="GO:0020037">
    <property type="term" value="F:heme binding"/>
    <property type="evidence" value="ECO:0007669"/>
    <property type="project" value="UniProtKB-UniRule"/>
</dbReference>
<evidence type="ECO:0000256" key="3">
    <source>
        <dbReference type="ARBA" id="ARBA00022692"/>
    </source>
</evidence>
<dbReference type="PRINTS" id="PR01689">
    <property type="entry name" value="EP450IICYP3A"/>
</dbReference>
<keyword evidence="3 16" id="KW-0812">Transmembrane</keyword>
<evidence type="ECO:0000256" key="16">
    <source>
        <dbReference type="SAM" id="Phobius"/>
    </source>
</evidence>
<evidence type="ECO:0000256" key="10">
    <source>
        <dbReference type="ARBA" id="ARBA00023033"/>
    </source>
</evidence>
<evidence type="ECO:0000256" key="4">
    <source>
        <dbReference type="ARBA" id="ARBA00022723"/>
    </source>
</evidence>
<evidence type="ECO:0000256" key="12">
    <source>
        <dbReference type="ARBA" id="ARBA00023136"/>
    </source>
</evidence>
<keyword evidence="9 14" id="KW-0408">Iron</keyword>
<dbReference type="SUPFAM" id="SSF48264">
    <property type="entry name" value="Cytochrome P450"/>
    <property type="match status" value="1"/>
</dbReference>
<dbReference type="PANTHER" id="PTHR24302">
    <property type="entry name" value="CYTOCHROME P450 FAMILY 3"/>
    <property type="match status" value="1"/>
</dbReference>
<keyword evidence="13" id="KW-0456">Lyase</keyword>
<evidence type="ECO:0000313" key="17">
    <source>
        <dbReference type="EMBL" id="KPP71326.1"/>
    </source>
</evidence>
<dbReference type="GO" id="GO:0005506">
    <property type="term" value="F:iron ion binding"/>
    <property type="evidence" value="ECO:0007669"/>
    <property type="project" value="UniProtKB-UniRule"/>
</dbReference>
<evidence type="ECO:0000256" key="7">
    <source>
        <dbReference type="ARBA" id="ARBA00022989"/>
    </source>
</evidence>
<keyword evidence="2 14" id="KW-0349">Heme</keyword>
<dbReference type="Pfam" id="PF00067">
    <property type="entry name" value="p450"/>
    <property type="match status" value="2"/>
</dbReference>
<feature type="transmembrane region" description="Helical" evidence="16">
    <location>
        <begin position="66"/>
        <end position="84"/>
    </location>
</feature>
<keyword evidence="14" id="KW-0492">Microsome</keyword>
<reference evidence="17 18" key="1">
    <citation type="submission" date="2015-08" db="EMBL/GenBank/DDBJ databases">
        <title>The genome of the Asian arowana (Scleropages formosus).</title>
        <authorList>
            <person name="Tan M.H."/>
            <person name="Gan H.M."/>
            <person name="Croft L.J."/>
            <person name="Austin C.M."/>
        </authorList>
    </citation>
    <scope>NUCLEOTIDE SEQUENCE [LARGE SCALE GENOMIC DNA]</scope>
    <source>
        <strain evidence="17">Aro1</strain>
    </source>
</reference>
<keyword evidence="8 14" id="KW-0560">Oxidoreductase</keyword>
<dbReference type="GO" id="GO:0016712">
    <property type="term" value="F:oxidoreductase activity, acting on paired donors, with incorporation or reduction of molecular oxygen, reduced flavin or flavoprotein as one donor, and incorporation of one atom of oxygen"/>
    <property type="evidence" value="ECO:0007669"/>
    <property type="project" value="UniProtKB-EC"/>
</dbReference>
<dbReference type="InterPro" id="IPR001128">
    <property type="entry name" value="Cyt_P450"/>
</dbReference>
<keyword evidence="10 14" id="KW-0503">Monooxygenase</keyword>
<comment type="similarity">
    <text evidence="1 14">Belongs to the cytochrome P450 family.</text>
</comment>
<dbReference type="GO" id="GO:0016829">
    <property type="term" value="F:lyase activity"/>
    <property type="evidence" value="ECO:0007669"/>
    <property type="project" value="UniProtKB-KW"/>
</dbReference>
<comment type="subcellular location">
    <subcellularLocation>
        <location evidence="14">Endoplasmic reticulum membrane</location>
    </subcellularLocation>
    <subcellularLocation>
        <location evidence="14">Microsome membrane</location>
    </subcellularLocation>
</comment>
<evidence type="ECO:0000256" key="9">
    <source>
        <dbReference type="ARBA" id="ARBA00023004"/>
    </source>
</evidence>
<dbReference type="GO" id="GO:0006631">
    <property type="term" value="P:fatty acid metabolic process"/>
    <property type="evidence" value="ECO:0007669"/>
    <property type="project" value="UniProtKB-KW"/>
</dbReference>
<comment type="cofactor">
    <cofactor evidence="14">
        <name>heme</name>
        <dbReference type="ChEBI" id="CHEBI:30413"/>
    </cofactor>
</comment>
<dbReference type="GO" id="GO:0005789">
    <property type="term" value="C:endoplasmic reticulum membrane"/>
    <property type="evidence" value="ECO:0007669"/>
    <property type="project" value="UniProtKB-SubCell"/>
</dbReference>
<evidence type="ECO:0000256" key="2">
    <source>
        <dbReference type="ARBA" id="ARBA00022617"/>
    </source>
</evidence>
<evidence type="ECO:0000256" key="1">
    <source>
        <dbReference type="ARBA" id="ARBA00010617"/>
    </source>
</evidence>
<dbReference type="GO" id="GO:0008395">
    <property type="term" value="F:steroid hydroxylase activity"/>
    <property type="evidence" value="ECO:0007669"/>
    <property type="project" value="TreeGrafter"/>
</dbReference>
<evidence type="ECO:0000256" key="11">
    <source>
        <dbReference type="ARBA" id="ARBA00023098"/>
    </source>
</evidence>
<evidence type="ECO:0000256" key="15">
    <source>
        <dbReference type="SAM" id="MobiDB-lite"/>
    </source>
</evidence>
<evidence type="ECO:0000256" key="8">
    <source>
        <dbReference type="ARBA" id="ARBA00023002"/>
    </source>
</evidence>
<evidence type="ECO:0000256" key="6">
    <source>
        <dbReference type="ARBA" id="ARBA00022832"/>
    </source>
</evidence>
<dbReference type="EC" id="1.14.14.-" evidence="14"/>
<keyword evidence="6" id="KW-0276">Fatty acid metabolism</keyword>
<comment type="catalytic activity">
    <reaction evidence="14">
        <text>an organic molecule + reduced [NADPH--hemoprotein reductase] + O2 = an alcohol + oxidized [NADPH--hemoprotein reductase] + H2O + H(+)</text>
        <dbReference type="Rhea" id="RHEA:17149"/>
        <dbReference type="Rhea" id="RHEA-COMP:11964"/>
        <dbReference type="Rhea" id="RHEA-COMP:11965"/>
        <dbReference type="ChEBI" id="CHEBI:15377"/>
        <dbReference type="ChEBI" id="CHEBI:15378"/>
        <dbReference type="ChEBI" id="CHEBI:15379"/>
        <dbReference type="ChEBI" id="CHEBI:30879"/>
        <dbReference type="ChEBI" id="CHEBI:57618"/>
        <dbReference type="ChEBI" id="CHEBI:58210"/>
        <dbReference type="ChEBI" id="CHEBI:142491"/>
        <dbReference type="EC" id="1.14.14.1"/>
    </reaction>
</comment>
<evidence type="ECO:0000313" key="18">
    <source>
        <dbReference type="Proteomes" id="UP000034805"/>
    </source>
</evidence>
<keyword evidence="12 16" id="KW-0472">Membrane</keyword>
<comment type="caution">
    <text evidence="17">The sequence shown here is derived from an EMBL/GenBank/DDBJ whole genome shotgun (WGS) entry which is preliminary data.</text>
</comment>
<dbReference type="InterPro" id="IPR050705">
    <property type="entry name" value="Cytochrome_P450_3A"/>
</dbReference>
<evidence type="ECO:0000256" key="14">
    <source>
        <dbReference type="RuleBase" id="RU368049"/>
    </source>
</evidence>
<name>A0A0P7YUA6_SCLFO</name>
<dbReference type="Gene3D" id="1.10.630.10">
    <property type="entry name" value="Cytochrome P450"/>
    <property type="match status" value="1"/>
</dbReference>
<feature type="region of interest" description="Disordered" evidence="15">
    <location>
        <begin position="144"/>
        <end position="166"/>
    </location>
</feature>
<feature type="compositionally biased region" description="Basic and acidic residues" evidence="15">
    <location>
        <begin position="157"/>
        <end position="166"/>
    </location>
</feature>
<keyword evidence="11" id="KW-0443">Lipid metabolism</keyword>
<evidence type="ECO:0000256" key="5">
    <source>
        <dbReference type="ARBA" id="ARBA00022824"/>
    </source>
</evidence>
<keyword evidence="7 16" id="KW-1133">Transmembrane helix</keyword>
<dbReference type="InterPro" id="IPR036396">
    <property type="entry name" value="Cyt_P450_sf"/>
</dbReference>
<comment type="function">
    <text evidence="14">Cytochromes P450 are a group of heme-thiolate monooxygenases. In liver microsomes, this enzyme is involved in an NADPH-dependent electron transport pathway. It oxidizes a variety of structurally unrelated compounds, including steroids, fatty acids, and xenobiotics.</text>
</comment>
<accession>A0A0P7YUA6</accession>
<dbReference type="AlphaFoldDB" id="A0A0P7YUA6"/>
<proteinExistence type="inferred from homology"/>
<protein>
    <recommendedName>
        <fullName evidence="14">Cytochrome P450 3A</fullName>
        <ecNumber evidence="14">1.14.14.-</ecNumber>
    </recommendedName>
</protein>
<evidence type="ECO:0000256" key="13">
    <source>
        <dbReference type="ARBA" id="ARBA00023239"/>
    </source>
</evidence>
<gene>
    <name evidence="17" type="ORF">Z043_109775</name>
</gene>
<keyword evidence="5 14" id="KW-0256">Endoplasmic reticulum</keyword>
<dbReference type="STRING" id="113540.ENSSFOP00015040119"/>